<evidence type="ECO:0000313" key="3">
    <source>
        <dbReference type="Proteomes" id="UP001367030"/>
    </source>
</evidence>
<sequence length="211" mass="21172">MASLWPWLAVAGLGAFHGLNPASGWMLAAAWALRSKDRAQALRALLPIAAGHAASVALVAAAVAFGVSMDRTAMQVVAGGLMVVAAGVHLSGRAPRLARQPAGHAGLALWAFMMSTAHGAGLMLVPALAPLCMGDPAARAGSASDTLWLALAAIGVHTAAMLAVTGLFASGACRGFDACRAWRAKRGASKHSAPIDGALPSAPRKCSHGGC</sequence>
<evidence type="ECO:0000313" key="2">
    <source>
        <dbReference type="EMBL" id="MEJ8855109.1"/>
    </source>
</evidence>
<dbReference type="Proteomes" id="UP001367030">
    <property type="component" value="Unassembled WGS sequence"/>
</dbReference>
<keyword evidence="3" id="KW-1185">Reference proteome</keyword>
<keyword evidence="1" id="KW-0812">Transmembrane</keyword>
<evidence type="ECO:0000256" key="1">
    <source>
        <dbReference type="SAM" id="Phobius"/>
    </source>
</evidence>
<organism evidence="2 3">
    <name type="scientific">Variovorax robiniae</name>
    <dbReference type="NCBI Taxonomy" id="1836199"/>
    <lineage>
        <taxon>Bacteria</taxon>
        <taxon>Pseudomonadati</taxon>
        <taxon>Pseudomonadota</taxon>
        <taxon>Betaproteobacteria</taxon>
        <taxon>Burkholderiales</taxon>
        <taxon>Comamonadaceae</taxon>
        <taxon>Variovorax</taxon>
    </lineage>
</organism>
<keyword evidence="1" id="KW-1133">Transmembrane helix</keyword>
<name>A0ABU8X7P6_9BURK</name>
<dbReference type="EMBL" id="JBBKZS010000004">
    <property type="protein sequence ID" value="MEJ8855109.1"/>
    <property type="molecule type" value="Genomic_DNA"/>
</dbReference>
<comment type="caution">
    <text evidence="2">The sequence shown here is derived from an EMBL/GenBank/DDBJ whole genome shotgun (WGS) entry which is preliminary data.</text>
</comment>
<proteinExistence type="predicted"/>
<feature type="transmembrane region" description="Helical" evidence="1">
    <location>
        <begin position="104"/>
        <end position="128"/>
    </location>
</feature>
<feature type="transmembrane region" description="Helical" evidence="1">
    <location>
        <begin position="6"/>
        <end position="33"/>
    </location>
</feature>
<protein>
    <submittedName>
        <fullName evidence="2">Uncharacterized protein</fullName>
    </submittedName>
</protein>
<feature type="transmembrane region" description="Helical" evidence="1">
    <location>
        <begin position="45"/>
        <end position="67"/>
    </location>
</feature>
<dbReference type="RefSeq" id="WP_340335633.1">
    <property type="nucleotide sequence ID" value="NZ_JBBKZS010000004.1"/>
</dbReference>
<reference evidence="2 3" key="1">
    <citation type="submission" date="2024-03" db="EMBL/GenBank/DDBJ databases">
        <title>Novel species of the genus Variovorax.</title>
        <authorList>
            <person name="Liu Q."/>
            <person name="Xin Y.-H."/>
        </authorList>
    </citation>
    <scope>NUCLEOTIDE SEQUENCE [LARGE SCALE GENOMIC DNA]</scope>
    <source>
        <strain evidence="2 3">KACC 18901</strain>
    </source>
</reference>
<accession>A0ABU8X7P6</accession>
<feature type="transmembrane region" description="Helical" evidence="1">
    <location>
        <begin position="148"/>
        <end position="173"/>
    </location>
</feature>
<keyword evidence="1" id="KW-0472">Membrane</keyword>
<feature type="transmembrane region" description="Helical" evidence="1">
    <location>
        <begin position="73"/>
        <end position="92"/>
    </location>
</feature>
<gene>
    <name evidence="2" type="ORF">WKW79_11050</name>
</gene>